<comment type="caution">
    <text evidence="1">The sequence shown here is derived from an EMBL/GenBank/DDBJ whole genome shotgun (WGS) entry which is preliminary data.</text>
</comment>
<dbReference type="AlphaFoldDB" id="A0AAN9N654"/>
<proteinExistence type="predicted"/>
<name>A0AAN9N654_PHACN</name>
<reference evidence="1 2" key="1">
    <citation type="submission" date="2024-01" db="EMBL/GenBank/DDBJ databases">
        <title>The genomes of 5 underutilized Papilionoideae crops provide insights into root nodulation and disease resistanc.</title>
        <authorList>
            <person name="Jiang F."/>
        </authorList>
    </citation>
    <scope>NUCLEOTIDE SEQUENCE [LARGE SCALE GENOMIC DNA]</scope>
    <source>
        <strain evidence="1">JINMINGXINNONG_FW02</strain>
        <tissue evidence="1">Leaves</tissue>
    </source>
</reference>
<organism evidence="1 2">
    <name type="scientific">Phaseolus coccineus</name>
    <name type="common">Scarlet runner bean</name>
    <name type="synonym">Phaseolus multiflorus</name>
    <dbReference type="NCBI Taxonomy" id="3886"/>
    <lineage>
        <taxon>Eukaryota</taxon>
        <taxon>Viridiplantae</taxon>
        <taxon>Streptophyta</taxon>
        <taxon>Embryophyta</taxon>
        <taxon>Tracheophyta</taxon>
        <taxon>Spermatophyta</taxon>
        <taxon>Magnoliopsida</taxon>
        <taxon>eudicotyledons</taxon>
        <taxon>Gunneridae</taxon>
        <taxon>Pentapetalae</taxon>
        <taxon>rosids</taxon>
        <taxon>fabids</taxon>
        <taxon>Fabales</taxon>
        <taxon>Fabaceae</taxon>
        <taxon>Papilionoideae</taxon>
        <taxon>50 kb inversion clade</taxon>
        <taxon>NPAAA clade</taxon>
        <taxon>indigoferoid/millettioid clade</taxon>
        <taxon>Phaseoleae</taxon>
        <taxon>Phaseolus</taxon>
    </lineage>
</organism>
<dbReference type="EMBL" id="JAYMYR010000004">
    <property type="protein sequence ID" value="KAK7367066.1"/>
    <property type="molecule type" value="Genomic_DNA"/>
</dbReference>
<accession>A0AAN9N654</accession>
<sequence length="187" mass="21510">MSLTPTPEELGALQTAAIKPESIQANAQFWYYIYVGWKYYVGFLLKWRKAELLADHSLEGLPVRIYAPMQIGIIWNWSYKVWWNWCVNYRECATRLALLCCQGVLCKCIEGFCSSRCCQLLYCHHKILHRTSFLFLYDIVRGGAVKSLGEKHIKGSKGCSGGKAYKKLRWCGEARSTFNNCACFGMY</sequence>
<protein>
    <submittedName>
        <fullName evidence="1">Uncharacterized protein</fullName>
    </submittedName>
</protein>
<evidence type="ECO:0000313" key="1">
    <source>
        <dbReference type="EMBL" id="KAK7367066.1"/>
    </source>
</evidence>
<evidence type="ECO:0000313" key="2">
    <source>
        <dbReference type="Proteomes" id="UP001374584"/>
    </source>
</evidence>
<dbReference type="Proteomes" id="UP001374584">
    <property type="component" value="Unassembled WGS sequence"/>
</dbReference>
<gene>
    <name evidence="1" type="ORF">VNO80_09074</name>
</gene>
<keyword evidence="2" id="KW-1185">Reference proteome</keyword>